<evidence type="ECO:0000256" key="2">
    <source>
        <dbReference type="ARBA" id="ARBA00022679"/>
    </source>
</evidence>
<reference evidence="3 4" key="1">
    <citation type="journal article" date="2018" name="Sci. Data">
        <title>The draft genome sequence of cork oak.</title>
        <authorList>
            <person name="Ramos A.M."/>
            <person name="Usie A."/>
            <person name="Barbosa P."/>
            <person name="Barros P.M."/>
            <person name="Capote T."/>
            <person name="Chaves I."/>
            <person name="Simoes F."/>
            <person name="Abreu I."/>
            <person name="Carrasquinho I."/>
            <person name="Faro C."/>
            <person name="Guimaraes J.B."/>
            <person name="Mendonca D."/>
            <person name="Nobrega F."/>
            <person name="Rodrigues L."/>
            <person name="Saibo N.J.M."/>
            <person name="Varela M.C."/>
            <person name="Egas C."/>
            <person name="Matos J."/>
            <person name="Miguel C.M."/>
            <person name="Oliveira M.M."/>
            <person name="Ricardo C.P."/>
            <person name="Goncalves S."/>
        </authorList>
    </citation>
    <scope>NUCLEOTIDE SEQUENCE [LARGE SCALE GENOMIC DNA]</scope>
    <source>
        <strain evidence="4">cv. HL8</strain>
    </source>
</reference>
<keyword evidence="1" id="KW-0328">Glycosyltransferase</keyword>
<evidence type="ECO:0000313" key="3">
    <source>
        <dbReference type="EMBL" id="KAK7829854.1"/>
    </source>
</evidence>
<keyword evidence="4" id="KW-1185">Reference proteome</keyword>
<dbReference type="InterPro" id="IPR002213">
    <property type="entry name" value="UDP_glucos_trans"/>
</dbReference>
<sequence>MALSYLFVLEVVGPEQTNELALGLELTGHKFLWILRSPNNKSDDVAYLGDQTLDNNPLAFLPKGFVERTKGKGLVVPSWAPQAQVLSHGSTGGFLTHCDWNSTLESIMQG</sequence>
<organism evidence="3 4">
    <name type="scientific">Quercus suber</name>
    <name type="common">Cork oak</name>
    <dbReference type="NCBI Taxonomy" id="58331"/>
    <lineage>
        <taxon>Eukaryota</taxon>
        <taxon>Viridiplantae</taxon>
        <taxon>Streptophyta</taxon>
        <taxon>Embryophyta</taxon>
        <taxon>Tracheophyta</taxon>
        <taxon>Spermatophyta</taxon>
        <taxon>Magnoliopsida</taxon>
        <taxon>eudicotyledons</taxon>
        <taxon>Gunneridae</taxon>
        <taxon>Pentapetalae</taxon>
        <taxon>rosids</taxon>
        <taxon>fabids</taxon>
        <taxon>Fagales</taxon>
        <taxon>Fagaceae</taxon>
        <taxon>Quercus</taxon>
    </lineage>
</organism>
<accession>A0AAW0JT34</accession>
<gene>
    <name evidence="3" type="primary">AS_16</name>
    <name evidence="3" type="ORF">CFP56_028644</name>
</gene>
<dbReference type="Proteomes" id="UP000237347">
    <property type="component" value="Unassembled WGS sequence"/>
</dbReference>
<evidence type="ECO:0000313" key="4">
    <source>
        <dbReference type="Proteomes" id="UP000237347"/>
    </source>
</evidence>
<proteinExistence type="predicted"/>
<protein>
    <submittedName>
        <fullName evidence="3">Hydroquinone glucosyltransferase</fullName>
    </submittedName>
</protein>
<dbReference type="GO" id="GO:0008194">
    <property type="term" value="F:UDP-glycosyltransferase activity"/>
    <property type="evidence" value="ECO:0007669"/>
    <property type="project" value="InterPro"/>
</dbReference>
<dbReference type="Gene3D" id="3.40.50.2000">
    <property type="entry name" value="Glycogen Phosphorylase B"/>
    <property type="match status" value="1"/>
</dbReference>
<keyword evidence="2" id="KW-0808">Transferase</keyword>
<dbReference type="PANTHER" id="PTHR48046">
    <property type="entry name" value="UDP-GLYCOSYLTRANSFERASE 72E1"/>
    <property type="match status" value="1"/>
</dbReference>
<dbReference type="Pfam" id="PF00201">
    <property type="entry name" value="UDPGT"/>
    <property type="match status" value="1"/>
</dbReference>
<dbReference type="SUPFAM" id="SSF53756">
    <property type="entry name" value="UDP-Glycosyltransferase/glycogen phosphorylase"/>
    <property type="match status" value="1"/>
</dbReference>
<evidence type="ECO:0000256" key="1">
    <source>
        <dbReference type="ARBA" id="ARBA00022676"/>
    </source>
</evidence>
<comment type="caution">
    <text evidence="3">The sequence shown here is derived from an EMBL/GenBank/DDBJ whole genome shotgun (WGS) entry which is preliminary data.</text>
</comment>
<dbReference type="Gramene" id="rna-CFP56_61755">
    <property type="protein sequence ID" value="cds-POE75363.1"/>
    <property type="gene ID" value="gene-CFP56_61755"/>
</dbReference>
<name>A0AAW0JT34_QUESU</name>
<dbReference type="AlphaFoldDB" id="A0AAW0JT34"/>
<dbReference type="EMBL" id="PKMF04000471">
    <property type="protein sequence ID" value="KAK7829854.1"/>
    <property type="molecule type" value="Genomic_DNA"/>
</dbReference>
<dbReference type="PANTHER" id="PTHR48046:SF1">
    <property type="entry name" value="GLYCOSYLTRANSFERASE-RELATED"/>
    <property type="match status" value="1"/>
</dbReference>